<evidence type="ECO:0000313" key="5">
    <source>
        <dbReference type="Proteomes" id="UP000641588"/>
    </source>
</evidence>
<protein>
    <submittedName>
        <fullName evidence="4">Response regulator</fullName>
    </submittedName>
</protein>
<evidence type="ECO:0000259" key="3">
    <source>
        <dbReference type="PROSITE" id="PS50110"/>
    </source>
</evidence>
<keyword evidence="1 2" id="KW-0597">Phosphoprotein</keyword>
<evidence type="ECO:0000256" key="1">
    <source>
        <dbReference type="ARBA" id="ARBA00022553"/>
    </source>
</evidence>
<dbReference type="CDD" id="cd17535">
    <property type="entry name" value="REC_NarL-like"/>
    <property type="match status" value="1"/>
</dbReference>
<dbReference type="PANTHER" id="PTHR44591:SF3">
    <property type="entry name" value="RESPONSE REGULATORY DOMAIN-CONTAINING PROTEIN"/>
    <property type="match status" value="1"/>
</dbReference>
<gene>
    <name evidence="4" type="ORF">GC093_28675</name>
</gene>
<accession>A0A972H6C7</accession>
<dbReference type="InterPro" id="IPR058245">
    <property type="entry name" value="NreC/VraR/RcsB-like_REC"/>
</dbReference>
<dbReference type="AlphaFoldDB" id="A0A972H6C7"/>
<organism evidence="4 5">
    <name type="scientific">Paenibacillus foliorum</name>
    <dbReference type="NCBI Taxonomy" id="2654974"/>
    <lineage>
        <taxon>Bacteria</taxon>
        <taxon>Bacillati</taxon>
        <taxon>Bacillota</taxon>
        <taxon>Bacilli</taxon>
        <taxon>Bacillales</taxon>
        <taxon>Paenibacillaceae</taxon>
        <taxon>Paenibacillus</taxon>
    </lineage>
</organism>
<sequence>MNIQEGDNEVKMAKVMVAEQYKPIRYLLRTVLTSVGHEVVVEVSNGPDVLSTFHSLLPDIISLDMRLPSMDCFELLKQIKSTNPNTRIIVYSSDIHSADVEMAISCGAHVVFDKPFDIDDYLKHFQ</sequence>
<dbReference type="InterPro" id="IPR011006">
    <property type="entry name" value="CheY-like_superfamily"/>
</dbReference>
<dbReference type="Gene3D" id="3.40.50.2300">
    <property type="match status" value="1"/>
</dbReference>
<evidence type="ECO:0000313" key="4">
    <source>
        <dbReference type="EMBL" id="NOU97171.1"/>
    </source>
</evidence>
<name>A0A972H6C7_9BACL</name>
<dbReference type="PANTHER" id="PTHR44591">
    <property type="entry name" value="STRESS RESPONSE REGULATOR PROTEIN 1"/>
    <property type="match status" value="1"/>
</dbReference>
<dbReference type="EMBL" id="WHOD01000109">
    <property type="protein sequence ID" value="NOU97171.1"/>
    <property type="molecule type" value="Genomic_DNA"/>
</dbReference>
<dbReference type="Proteomes" id="UP000641588">
    <property type="component" value="Unassembled WGS sequence"/>
</dbReference>
<reference evidence="4" key="1">
    <citation type="submission" date="2019-10" db="EMBL/GenBank/DDBJ databases">
        <title>Description of Paenibacillus glebae sp. nov.</title>
        <authorList>
            <person name="Carlier A."/>
            <person name="Qi S."/>
        </authorList>
    </citation>
    <scope>NUCLEOTIDE SEQUENCE</scope>
    <source>
        <strain evidence="4">LMG 31456</strain>
    </source>
</reference>
<feature type="modified residue" description="4-aspartylphosphate" evidence="2">
    <location>
        <position position="64"/>
    </location>
</feature>
<comment type="caution">
    <text evidence="4">The sequence shown here is derived from an EMBL/GenBank/DDBJ whole genome shotgun (WGS) entry which is preliminary data.</text>
</comment>
<dbReference type="InterPro" id="IPR001789">
    <property type="entry name" value="Sig_transdc_resp-reg_receiver"/>
</dbReference>
<feature type="domain" description="Response regulatory" evidence="3">
    <location>
        <begin position="14"/>
        <end position="126"/>
    </location>
</feature>
<dbReference type="SMART" id="SM00448">
    <property type="entry name" value="REC"/>
    <property type="match status" value="1"/>
</dbReference>
<proteinExistence type="predicted"/>
<dbReference type="PROSITE" id="PS50110">
    <property type="entry name" value="RESPONSE_REGULATORY"/>
    <property type="match status" value="1"/>
</dbReference>
<keyword evidence="5" id="KW-1185">Reference proteome</keyword>
<evidence type="ECO:0000256" key="2">
    <source>
        <dbReference type="PROSITE-ProRule" id="PRU00169"/>
    </source>
</evidence>
<dbReference type="InterPro" id="IPR050595">
    <property type="entry name" value="Bact_response_regulator"/>
</dbReference>
<dbReference type="Pfam" id="PF00072">
    <property type="entry name" value="Response_reg"/>
    <property type="match status" value="1"/>
</dbReference>
<dbReference type="GO" id="GO:0000160">
    <property type="term" value="P:phosphorelay signal transduction system"/>
    <property type="evidence" value="ECO:0007669"/>
    <property type="project" value="InterPro"/>
</dbReference>
<dbReference type="SUPFAM" id="SSF52172">
    <property type="entry name" value="CheY-like"/>
    <property type="match status" value="1"/>
</dbReference>